<keyword evidence="3 10" id="KW-0999">Mitochondrion inner membrane</keyword>
<dbReference type="InterPro" id="IPR008839">
    <property type="entry name" value="MDM33_fungi"/>
</dbReference>
<evidence type="ECO:0000313" key="13">
    <source>
        <dbReference type="EMBL" id="CAA7261436.1"/>
    </source>
</evidence>
<dbReference type="Proteomes" id="UP000467700">
    <property type="component" value="Unassembled WGS sequence"/>
</dbReference>
<evidence type="ECO:0000313" key="14">
    <source>
        <dbReference type="Proteomes" id="UP000467700"/>
    </source>
</evidence>
<evidence type="ECO:0000256" key="10">
    <source>
        <dbReference type="RuleBase" id="RU364128"/>
    </source>
</evidence>
<keyword evidence="4 10" id="KW-0809">Transit peptide</keyword>
<keyword evidence="2 10" id="KW-0812">Transmembrane</keyword>
<evidence type="ECO:0000256" key="11">
    <source>
        <dbReference type="SAM" id="Coils"/>
    </source>
</evidence>
<feature type="region of interest" description="Disordered" evidence="12">
    <location>
        <begin position="95"/>
        <end position="119"/>
    </location>
</feature>
<evidence type="ECO:0000256" key="1">
    <source>
        <dbReference type="ARBA" id="ARBA00007472"/>
    </source>
</evidence>
<comment type="caution">
    <text evidence="10">Lacks conserved residue(s) required for the propagation of feature annotation.</text>
</comment>
<evidence type="ECO:0000256" key="5">
    <source>
        <dbReference type="ARBA" id="ARBA00022989"/>
    </source>
</evidence>
<keyword evidence="5 10" id="KW-1133">Transmembrane helix</keyword>
<evidence type="ECO:0000256" key="8">
    <source>
        <dbReference type="ARBA" id="ARBA00023136"/>
    </source>
</evidence>
<keyword evidence="8 10" id="KW-0472">Membrane</keyword>
<reference evidence="13 14" key="1">
    <citation type="submission" date="2020-01" db="EMBL/GenBank/DDBJ databases">
        <authorList>
            <person name="Gupta K D."/>
        </authorList>
    </citation>
    <scope>NUCLEOTIDE SEQUENCE [LARGE SCALE GENOMIC DNA]</scope>
</reference>
<keyword evidence="14" id="KW-1185">Reference proteome</keyword>
<organism evidence="13 14">
    <name type="scientific">Cyclocybe aegerita</name>
    <name type="common">Black poplar mushroom</name>
    <name type="synonym">Agrocybe aegerita</name>
    <dbReference type="NCBI Taxonomy" id="1973307"/>
    <lineage>
        <taxon>Eukaryota</taxon>
        <taxon>Fungi</taxon>
        <taxon>Dikarya</taxon>
        <taxon>Basidiomycota</taxon>
        <taxon>Agaricomycotina</taxon>
        <taxon>Agaricomycetes</taxon>
        <taxon>Agaricomycetidae</taxon>
        <taxon>Agaricales</taxon>
        <taxon>Agaricineae</taxon>
        <taxon>Bolbitiaceae</taxon>
        <taxon>Cyclocybe</taxon>
    </lineage>
</organism>
<comment type="subunit">
    <text evidence="10">Homooligomer.</text>
</comment>
<dbReference type="PANTHER" id="PTHR31961">
    <property type="entry name" value="SENSITIVE TO HIGH EXPRESSION PROTEIN 9, MITOCHONDRIAL"/>
    <property type="match status" value="1"/>
</dbReference>
<dbReference type="PANTHER" id="PTHR31961:SF3">
    <property type="entry name" value="SENSITIVE TO HIGH EXPRESSION PROTEIN 9, MITOCHONDRIAL"/>
    <property type="match status" value="1"/>
</dbReference>
<evidence type="ECO:0000256" key="9">
    <source>
        <dbReference type="ARBA" id="ARBA00024807"/>
    </source>
</evidence>
<dbReference type="GO" id="GO:0007007">
    <property type="term" value="P:inner mitochondrial membrane organization"/>
    <property type="evidence" value="ECO:0007669"/>
    <property type="project" value="TreeGrafter"/>
</dbReference>
<dbReference type="AlphaFoldDB" id="A0A8S0W8K2"/>
<dbReference type="EMBL" id="CACVBS010000033">
    <property type="protein sequence ID" value="CAA7261436.1"/>
    <property type="molecule type" value="Genomic_DNA"/>
</dbReference>
<dbReference type="OrthoDB" id="5595506at2759"/>
<accession>A0A8S0W8K2</accession>
<feature type="coiled-coil region" evidence="11">
    <location>
        <begin position="192"/>
        <end position="282"/>
    </location>
</feature>
<feature type="transmembrane region" description="Helical" evidence="10">
    <location>
        <begin position="311"/>
        <end position="331"/>
    </location>
</feature>
<evidence type="ECO:0000256" key="3">
    <source>
        <dbReference type="ARBA" id="ARBA00022792"/>
    </source>
</evidence>
<evidence type="ECO:0000256" key="6">
    <source>
        <dbReference type="ARBA" id="ARBA00023054"/>
    </source>
</evidence>
<dbReference type="Pfam" id="PF05546">
    <property type="entry name" value="She9_MDM33"/>
    <property type="match status" value="1"/>
</dbReference>
<evidence type="ECO:0000256" key="7">
    <source>
        <dbReference type="ARBA" id="ARBA00023128"/>
    </source>
</evidence>
<proteinExistence type="inferred from homology"/>
<evidence type="ECO:0000256" key="2">
    <source>
        <dbReference type="ARBA" id="ARBA00022692"/>
    </source>
</evidence>
<comment type="caution">
    <text evidence="13">The sequence shown here is derived from an EMBL/GenBank/DDBJ whole genome shotgun (WGS) entry which is preliminary data.</text>
</comment>
<dbReference type="GO" id="GO:0005743">
    <property type="term" value="C:mitochondrial inner membrane"/>
    <property type="evidence" value="ECO:0007669"/>
    <property type="project" value="UniProtKB-SubCell"/>
</dbReference>
<gene>
    <name evidence="13" type="ORF">AAE3_LOCUS3740</name>
</gene>
<comment type="similarity">
    <text evidence="1 10">Belongs to the SHE9 family.</text>
</comment>
<comment type="function">
    <text evidence="9">Required for the maintenance of the structure of the mitochondrial inner membrane. Involved in mitochondrial morphology. Causes growth arrest when highly overexpressed.</text>
</comment>
<feature type="region of interest" description="Disordered" evidence="12">
    <location>
        <begin position="399"/>
        <end position="434"/>
    </location>
</feature>
<keyword evidence="6 11" id="KW-0175">Coiled coil</keyword>
<evidence type="ECO:0000256" key="4">
    <source>
        <dbReference type="ARBA" id="ARBA00022946"/>
    </source>
</evidence>
<evidence type="ECO:0000256" key="12">
    <source>
        <dbReference type="SAM" id="MobiDB-lite"/>
    </source>
</evidence>
<protein>
    <recommendedName>
        <fullName evidence="10">Sensitive to high expression protein 9, mitochondrial</fullName>
    </recommendedName>
</protein>
<name>A0A8S0W8K2_CYCAE</name>
<keyword evidence="7 10" id="KW-0496">Mitochondrion</keyword>
<sequence length="460" mass="51788">MPGWATSPWSFLHDFSIYTHYILCRPSIGFLEVLHSMILVRSVNYLIIWASIICSSPKMGRRPHRSFPLRMVTLLPFPMLRTFLSRPLLLLHDAQSKEEPSTPERPNAGLATESRTESPLVSDILKARLPGSQEREPLSSYDLDLVKKRIREWTEQASIAIRNRADDFTVNTKTTFSQLGAHLNKVTGYEEIEALKRGVVEQEERINAVRQAARKAKSAYEEAVVQRSNSQREVNDLLQRKSMWTDGDVGRFTSLVRQDHLYEQEEARAKAAVDETEDAVEKEFSRLMRTILARYHEEQVWSDKIRSASTYGSLAALGLNLFVFILAIVIVEPWKRRRLAQTFERKIEELSEENGARLDASMKSIGSQIVRQEALLEDLKGELSKQLALLSVSDAAHTVNGKGNGTLDEPSMGEEVESVQPGADTATGESRPSRRQLEIAAVGAAAALCPEGREESFHET</sequence>
<comment type="subcellular location">
    <subcellularLocation>
        <location evidence="10">Mitochondrion inner membrane</location>
        <topology evidence="10">Multi-pass membrane protein</topology>
    </subcellularLocation>
</comment>